<evidence type="ECO:0000256" key="11">
    <source>
        <dbReference type="SAM" id="Phobius"/>
    </source>
</evidence>
<dbReference type="InterPro" id="IPR033479">
    <property type="entry name" value="dCache_1"/>
</dbReference>
<dbReference type="Pfam" id="PF00015">
    <property type="entry name" value="MCPsignal"/>
    <property type="match status" value="1"/>
</dbReference>
<evidence type="ECO:0000256" key="5">
    <source>
        <dbReference type="ARBA" id="ARBA00022692"/>
    </source>
</evidence>
<dbReference type="SMART" id="SM00283">
    <property type="entry name" value="MA"/>
    <property type="match status" value="1"/>
</dbReference>
<dbReference type="CDD" id="cd12912">
    <property type="entry name" value="PDC2_MCP_like"/>
    <property type="match status" value="1"/>
</dbReference>
<dbReference type="SUPFAM" id="SSF58104">
    <property type="entry name" value="Methyl-accepting chemotaxis protein (MCP) signaling domain"/>
    <property type="match status" value="1"/>
</dbReference>
<evidence type="ECO:0000256" key="4">
    <source>
        <dbReference type="ARBA" id="ARBA00022500"/>
    </source>
</evidence>
<dbReference type="CDD" id="cd06225">
    <property type="entry name" value="HAMP"/>
    <property type="match status" value="1"/>
</dbReference>
<protein>
    <recommendedName>
        <fullName evidence="16">Methyl-accepting chemotaxis protein</fullName>
    </recommendedName>
</protein>
<evidence type="ECO:0008006" key="16">
    <source>
        <dbReference type="Google" id="ProtNLM"/>
    </source>
</evidence>
<feature type="domain" description="Methyl-accepting transducer" evidence="12">
    <location>
        <begin position="356"/>
        <end position="592"/>
    </location>
</feature>
<dbReference type="InterPro" id="IPR029151">
    <property type="entry name" value="Sensor-like_sf"/>
</dbReference>
<dbReference type="RefSeq" id="WP_102965244.1">
    <property type="nucleotide sequence ID" value="NZ_POSK01000001.1"/>
</dbReference>
<evidence type="ECO:0000256" key="1">
    <source>
        <dbReference type="ARBA" id="ARBA00004533"/>
    </source>
</evidence>
<dbReference type="PROSITE" id="PS50111">
    <property type="entry name" value="CHEMOTAXIS_TRANSDUC_2"/>
    <property type="match status" value="1"/>
</dbReference>
<evidence type="ECO:0000256" key="9">
    <source>
        <dbReference type="ARBA" id="ARBA00029447"/>
    </source>
</evidence>
<evidence type="ECO:0000256" key="2">
    <source>
        <dbReference type="ARBA" id="ARBA00004651"/>
    </source>
</evidence>
<evidence type="ECO:0000256" key="8">
    <source>
        <dbReference type="ARBA" id="ARBA00023224"/>
    </source>
</evidence>
<evidence type="ECO:0000256" key="10">
    <source>
        <dbReference type="PROSITE-ProRule" id="PRU00284"/>
    </source>
</evidence>
<evidence type="ECO:0000256" key="7">
    <source>
        <dbReference type="ARBA" id="ARBA00023136"/>
    </source>
</evidence>
<organism evidence="14 15">
    <name type="scientific">Vibrio diazotrophicus</name>
    <dbReference type="NCBI Taxonomy" id="685"/>
    <lineage>
        <taxon>Bacteria</taxon>
        <taxon>Pseudomonadati</taxon>
        <taxon>Pseudomonadota</taxon>
        <taxon>Gammaproteobacteria</taxon>
        <taxon>Vibrionales</taxon>
        <taxon>Vibrionaceae</taxon>
        <taxon>Vibrio</taxon>
    </lineage>
</organism>
<dbReference type="Proteomes" id="UP000236449">
    <property type="component" value="Unassembled WGS sequence"/>
</dbReference>
<dbReference type="Gene3D" id="1.10.287.950">
    <property type="entry name" value="Methyl-accepting chemotaxis protein"/>
    <property type="match status" value="1"/>
</dbReference>
<evidence type="ECO:0000256" key="6">
    <source>
        <dbReference type="ARBA" id="ARBA00022989"/>
    </source>
</evidence>
<accession>A0A2J8I8F8</accession>
<comment type="subcellular location">
    <subcellularLocation>
        <location evidence="1">Cell inner membrane</location>
    </subcellularLocation>
    <subcellularLocation>
        <location evidence="2">Cell membrane</location>
        <topology evidence="2">Multi-pass membrane protein</topology>
    </subcellularLocation>
</comment>
<keyword evidence="7 11" id="KW-0472">Membrane</keyword>
<evidence type="ECO:0000313" key="14">
    <source>
        <dbReference type="EMBL" id="PNI06803.1"/>
    </source>
</evidence>
<dbReference type="GO" id="GO:0007165">
    <property type="term" value="P:signal transduction"/>
    <property type="evidence" value="ECO:0007669"/>
    <property type="project" value="UniProtKB-KW"/>
</dbReference>
<evidence type="ECO:0000259" key="12">
    <source>
        <dbReference type="PROSITE" id="PS50111"/>
    </source>
</evidence>
<dbReference type="InterPro" id="IPR004089">
    <property type="entry name" value="MCPsignal_dom"/>
</dbReference>
<dbReference type="AlphaFoldDB" id="A0A2J8I8F8"/>
<dbReference type="GO" id="GO:0006935">
    <property type="term" value="P:chemotaxis"/>
    <property type="evidence" value="ECO:0007669"/>
    <property type="project" value="UniProtKB-KW"/>
</dbReference>
<evidence type="ECO:0000259" key="13">
    <source>
        <dbReference type="PROSITE" id="PS50885"/>
    </source>
</evidence>
<keyword evidence="5 11" id="KW-0812">Transmembrane</keyword>
<comment type="similarity">
    <text evidence="9">Belongs to the methyl-accepting chemotaxis (MCP) protein family.</text>
</comment>
<dbReference type="Pfam" id="PF00672">
    <property type="entry name" value="HAMP"/>
    <property type="match status" value="1"/>
</dbReference>
<dbReference type="Pfam" id="PF02743">
    <property type="entry name" value="dCache_1"/>
    <property type="match status" value="1"/>
</dbReference>
<dbReference type="PANTHER" id="PTHR32089:SF117">
    <property type="entry name" value="METHYL ACCEPTING SENSORY TRANSDUCER WITH CACHE_1 SMALL MOLECULE BINDING DOMAIN"/>
    <property type="match status" value="1"/>
</dbReference>
<sequence>MSLTKKILVICCIIVSIFSVIQASIAINRIQAQIMENISISNSLYVRRNAEAIGEWFGQRITVLQAFSSALDRIEDSSVLIGELDTVGRAGEFGSVLFSTPNGDTYRAEGLNTKENYDPTIRPWYKNALSRDTVYLSQPYVGSSSGKLITTVSKKILSGSKLRGVAMASIPLDKINNDILSVKVPGDGFSVLFSEDGKIISHSSKFKEDEIFASVRNNSSVKTLIEQQDSEQLVPISINGIDYLSTISSVPNTNWYLVMMSQKSLLLEPVKELLIYQAIATVIIILVSIIMLTMVLRYLLSNLKTVATELDKIACGEGDLTAYIHSKGNDEVGKLAISFNLFVKKMHSLILSISQLSEEVQEQAEIISDASSERQAMISNQQAEVIMVASAMTEMSATTDNIADNAEHAAERMREMTDVSQNANDLVYKSQASISELLEEVQNAGSVVDALHKQGERITLIVSAINEIAEQTNLLALNAAIEAARAGEQGRGFAVVADEVRSLSLKTRNSTEEISQMISQLQNTAMKAVNGMNHCHELAEQSVKNTSDAVDVFSVIRSSAVDINNMFTHIATAAEQQAAVSREINSNTELIKQISDQLNEEACKGAEHSMVLNRFAHELTEQVHKFKV</sequence>
<dbReference type="FunFam" id="1.10.287.950:FF:000001">
    <property type="entry name" value="Methyl-accepting chemotaxis sensory transducer"/>
    <property type="match status" value="1"/>
</dbReference>
<dbReference type="EMBL" id="POSK01000001">
    <property type="protein sequence ID" value="PNI06803.1"/>
    <property type="molecule type" value="Genomic_DNA"/>
</dbReference>
<dbReference type="SMART" id="SM00304">
    <property type="entry name" value="HAMP"/>
    <property type="match status" value="1"/>
</dbReference>
<keyword evidence="3" id="KW-1003">Cell membrane</keyword>
<dbReference type="SUPFAM" id="SSF103190">
    <property type="entry name" value="Sensory domain-like"/>
    <property type="match status" value="1"/>
</dbReference>
<dbReference type="GO" id="GO:0005886">
    <property type="term" value="C:plasma membrane"/>
    <property type="evidence" value="ECO:0007669"/>
    <property type="project" value="UniProtKB-SubCell"/>
</dbReference>
<dbReference type="InterPro" id="IPR003660">
    <property type="entry name" value="HAMP_dom"/>
</dbReference>
<name>A0A2J8I8F8_VIBDI</name>
<dbReference type="CDD" id="cd12913">
    <property type="entry name" value="PDC1_MCP_like"/>
    <property type="match status" value="1"/>
</dbReference>
<dbReference type="CDD" id="cd11386">
    <property type="entry name" value="MCP_signal"/>
    <property type="match status" value="1"/>
</dbReference>
<keyword evidence="6 11" id="KW-1133">Transmembrane helix</keyword>
<reference evidence="14 15" key="1">
    <citation type="submission" date="2018-01" db="EMBL/GenBank/DDBJ databases">
        <title>Draft genome sequences of six Vibrio diazotrophicus strains isolated from deep-sea sediments of the Baltic Sea.</title>
        <authorList>
            <person name="Castillo D."/>
            <person name="Vandieken V."/>
            <person name="Chiang O."/>
            <person name="Middelboe M."/>
        </authorList>
    </citation>
    <scope>NUCLEOTIDE SEQUENCE [LARGE SCALE GENOMIC DNA]</scope>
    <source>
        <strain evidence="14 15">60.27F</strain>
    </source>
</reference>
<evidence type="ECO:0000256" key="3">
    <source>
        <dbReference type="ARBA" id="ARBA00022475"/>
    </source>
</evidence>
<comment type="caution">
    <text evidence="14">The sequence shown here is derived from an EMBL/GenBank/DDBJ whole genome shotgun (WGS) entry which is preliminary data.</text>
</comment>
<dbReference type="Gene3D" id="3.30.450.20">
    <property type="entry name" value="PAS domain"/>
    <property type="match status" value="2"/>
</dbReference>
<proteinExistence type="inferred from homology"/>
<feature type="domain" description="HAMP" evidence="13">
    <location>
        <begin position="297"/>
        <end position="351"/>
    </location>
</feature>
<keyword evidence="8 10" id="KW-0807">Transducer</keyword>
<dbReference type="PANTHER" id="PTHR32089">
    <property type="entry name" value="METHYL-ACCEPTING CHEMOTAXIS PROTEIN MCPB"/>
    <property type="match status" value="1"/>
</dbReference>
<gene>
    <name evidence="14" type="ORF">C1N32_02010</name>
</gene>
<dbReference type="PROSITE" id="PS50885">
    <property type="entry name" value="HAMP"/>
    <property type="match status" value="1"/>
</dbReference>
<keyword evidence="4" id="KW-0145">Chemotaxis</keyword>
<evidence type="ECO:0000313" key="15">
    <source>
        <dbReference type="Proteomes" id="UP000236449"/>
    </source>
</evidence>
<dbReference type="OrthoDB" id="2489132at2"/>
<feature type="transmembrane region" description="Helical" evidence="11">
    <location>
        <begin position="274"/>
        <end position="300"/>
    </location>
</feature>